<dbReference type="HOGENOM" id="CLU_1890701_0_0_1"/>
<evidence type="ECO:0000313" key="1">
    <source>
        <dbReference type="EMBL" id="ETW86416.1"/>
    </source>
</evidence>
<protein>
    <submittedName>
        <fullName evidence="1">Uncharacterized protein</fullName>
    </submittedName>
</protein>
<dbReference type="InParanoid" id="W4KMZ7"/>
<dbReference type="Proteomes" id="UP000030671">
    <property type="component" value="Unassembled WGS sequence"/>
</dbReference>
<dbReference type="KEGG" id="hir:HETIRDRAFT_246875"/>
<name>W4KMZ7_HETIT</name>
<dbReference type="OrthoDB" id="2548253at2759"/>
<reference evidence="1 2" key="1">
    <citation type="journal article" date="2012" name="New Phytol.">
        <title>Insight into trade-off between wood decay and parasitism from the genome of a fungal forest pathogen.</title>
        <authorList>
            <person name="Olson A."/>
            <person name="Aerts A."/>
            <person name="Asiegbu F."/>
            <person name="Belbahri L."/>
            <person name="Bouzid O."/>
            <person name="Broberg A."/>
            <person name="Canback B."/>
            <person name="Coutinho P.M."/>
            <person name="Cullen D."/>
            <person name="Dalman K."/>
            <person name="Deflorio G."/>
            <person name="van Diepen L.T."/>
            <person name="Dunand C."/>
            <person name="Duplessis S."/>
            <person name="Durling M."/>
            <person name="Gonthier P."/>
            <person name="Grimwood J."/>
            <person name="Fossdal C.G."/>
            <person name="Hansson D."/>
            <person name="Henrissat B."/>
            <person name="Hietala A."/>
            <person name="Himmelstrand K."/>
            <person name="Hoffmeister D."/>
            <person name="Hogberg N."/>
            <person name="James T.Y."/>
            <person name="Karlsson M."/>
            <person name="Kohler A."/>
            <person name="Kues U."/>
            <person name="Lee Y.H."/>
            <person name="Lin Y.C."/>
            <person name="Lind M."/>
            <person name="Lindquist E."/>
            <person name="Lombard V."/>
            <person name="Lucas S."/>
            <person name="Lunden K."/>
            <person name="Morin E."/>
            <person name="Murat C."/>
            <person name="Park J."/>
            <person name="Raffaello T."/>
            <person name="Rouze P."/>
            <person name="Salamov A."/>
            <person name="Schmutz J."/>
            <person name="Solheim H."/>
            <person name="Stahlberg J."/>
            <person name="Velez H."/>
            <person name="de Vries R.P."/>
            <person name="Wiebenga A."/>
            <person name="Woodward S."/>
            <person name="Yakovlev I."/>
            <person name="Garbelotto M."/>
            <person name="Martin F."/>
            <person name="Grigoriev I.V."/>
            <person name="Stenlid J."/>
        </authorList>
    </citation>
    <scope>NUCLEOTIDE SEQUENCE [LARGE SCALE GENOMIC DNA]</scope>
    <source>
        <strain evidence="1 2">TC 32-1</strain>
    </source>
</reference>
<dbReference type="GeneID" id="20669131"/>
<organism evidence="1 2">
    <name type="scientific">Heterobasidion irregulare (strain TC 32-1)</name>
    <dbReference type="NCBI Taxonomy" id="747525"/>
    <lineage>
        <taxon>Eukaryota</taxon>
        <taxon>Fungi</taxon>
        <taxon>Dikarya</taxon>
        <taxon>Basidiomycota</taxon>
        <taxon>Agaricomycotina</taxon>
        <taxon>Agaricomycetes</taxon>
        <taxon>Russulales</taxon>
        <taxon>Bondarzewiaceae</taxon>
        <taxon>Heterobasidion</taxon>
        <taxon>Heterobasidion annosum species complex</taxon>
    </lineage>
</organism>
<dbReference type="AlphaFoldDB" id="W4KMZ7"/>
<keyword evidence="2" id="KW-1185">Reference proteome</keyword>
<feature type="non-terminal residue" evidence="1">
    <location>
        <position position="1"/>
    </location>
</feature>
<gene>
    <name evidence="1" type="ORF">HETIRDRAFT_246875</name>
</gene>
<proteinExistence type="predicted"/>
<accession>W4KMZ7</accession>
<dbReference type="EMBL" id="KI925454">
    <property type="protein sequence ID" value="ETW86416.1"/>
    <property type="molecule type" value="Genomic_DNA"/>
</dbReference>
<dbReference type="RefSeq" id="XP_009540441.1">
    <property type="nucleotide sequence ID" value="XM_009542146.1"/>
</dbReference>
<sequence>IIRPLVDHDQTFDIAVTVWLRAQEEEEKAWKDSSMLNILNSDFDASVAERQRRVEEDLLEVPLYSDIVFRGLRLSDRHITADVKFRLPTRKFLDQNLTVTDLRGSFVLIPSSPSPLDYLVNFSTSWPRSISRLPL</sequence>
<evidence type="ECO:0000313" key="2">
    <source>
        <dbReference type="Proteomes" id="UP000030671"/>
    </source>
</evidence>
<feature type="non-terminal residue" evidence="1">
    <location>
        <position position="135"/>
    </location>
</feature>